<keyword evidence="4 7" id="KW-0812">Transmembrane</keyword>
<reference evidence="8 9" key="1">
    <citation type="submission" date="2019-07" db="EMBL/GenBank/DDBJ databases">
        <title>Ln-dependent methylotrophs.</title>
        <authorList>
            <person name="Tani A."/>
        </authorList>
    </citation>
    <scope>NUCLEOTIDE SEQUENCE [LARGE SCALE GENOMIC DNA]</scope>
    <source>
        <strain evidence="8 9">SM12</strain>
    </source>
</reference>
<evidence type="ECO:0000256" key="2">
    <source>
        <dbReference type="ARBA" id="ARBA00007430"/>
    </source>
</evidence>
<gene>
    <name evidence="8" type="ORF">FNA46_03235</name>
</gene>
<keyword evidence="5 7" id="KW-1133">Transmembrane helix</keyword>
<evidence type="ECO:0000256" key="3">
    <source>
        <dbReference type="ARBA" id="ARBA00022475"/>
    </source>
</evidence>
<evidence type="ECO:0000256" key="4">
    <source>
        <dbReference type="ARBA" id="ARBA00022692"/>
    </source>
</evidence>
<dbReference type="EMBL" id="VJMG01000008">
    <property type="protein sequence ID" value="TRL41897.1"/>
    <property type="molecule type" value="Genomic_DNA"/>
</dbReference>
<name>A0A549TGM1_9HYPH</name>
<feature type="transmembrane region" description="Helical" evidence="7">
    <location>
        <begin position="155"/>
        <end position="176"/>
    </location>
</feature>
<evidence type="ECO:0000256" key="5">
    <source>
        <dbReference type="ARBA" id="ARBA00022989"/>
    </source>
</evidence>
<feature type="transmembrane region" description="Helical" evidence="7">
    <location>
        <begin position="422"/>
        <end position="438"/>
    </location>
</feature>
<comment type="similarity">
    <text evidence="2">Belongs to the polysaccharide synthase family.</text>
</comment>
<accession>A0A549TGM1</accession>
<protein>
    <submittedName>
        <fullName evidence="8">Lipopolysaccharide biosynthesis protein</fullName>
    </submittedName>
</protein>
<feature type="transmembrane region" description="Helical" evidence="7">
    <location>
        <begin position="117"/>
        <end position="134"/>
    </location>
</feature>
<dbReference type="Pfam" id="PF13440">
    <property type="entry name" value="Polysacc_synt_3"/>
    <property type="match status" value="1"/>
</dbReference>
<dbReference type="Proteomes" id="UP000316801">
    <property type="component" value="Unassembled WGS sequence"/>
</dbReference>
<dbReference type="AlphaFoldDB" id="A0A549TGM1"/>
<feature type="transmembrane region" description="Helical" evidence="7">
    <location>
        <begin position="444"/>
        <end position="471"/>
    </location>
</feature>
<keyword evidence="9" id="KW-1185">Reference proteome</keyword>
<dbReference type="PANTHER" id="PTHR30250:SF10">
    <property type="entry name" value="LIPOPOLYSACCHARIDE BIOSYNTHESIS PROTEIN WZXC"/>
    <property type="match status" value="1"/>
</dbReference>
<feature type="transmembrane region" description="Helical" evidence="7">
    <location>
        <begin position="182"/>
        <end position="200"/>
    </location>
</feature>
<evidence type="ECO:0000256" key="7">
    <source>
        <dbReference type="SAM" id="Phobius"/>
    </source>
</evidence>
<comment type="caution">
    <text evidence="8">The sequence shown here is derived from an EMBL/GenBank/DDBJ whole genome shotgun (WGS) entry which is preliminary data.</text>
</comment>
<dbReference type="PANTHER" id="PTHR30250">
    <property type="entry name" value="PST FAMILY PREDICTED COLANIC ACID TRANSPORTER"/>
    <property type="match status" value="1"/>
</dbReference>
<dbReference type="InterPro" id="IPR050833">
    <property type="entry name" value="Poly_Biosynth_Transport"/>
</dbReference>
<feature type="transmembrane region" description="Helical" evidence="7">
    <location>
        <begin position="85"/>
        <end position="105"/>
    </location>
</feature>
<feature type="transmembrane region" description="Helical" evidence="7">
    <location>
        <begin position="324"/>
        <end position="348"/>
    </location>
</feature>
<evidence type="ECO:0000313" key="8">
    <source>
        <dbReference type="EMBL" id="TRL41897.1"/>
    </source>
</evidence>
<keyword evidence="6 7" id="KW-0472">Membrane</keyword>
<feature type="transmembrane region" description="Helical" evidence="7">
    <location>
        <begin position="220"/>
        <end position="239"/>
    </location>
</feature>
<feature type="transmembrane region" description="Helical" evidence="7">
    <location>
        <begin position="360"/>
        <end position="381"/>
    </location>
</feature>
<feature type="transmembrane region" description="Helical" evidence="7">
    <location>
        <begin position="21"/>
        <end position="43"/>
    </location>
</feature>
<evidence type="ECO:0000313" key="9">
    <source>
        <dbReference type="Proteomes" id="UP000316801"/>
    </source>
</evidence>
<evidence type="ECO:0000256" key="1">
    <source>
        <dbReference type="ARBA" id="ARBA00004651"/>
    </source>
</evidence>
<keyword evidence="3" id="KW-1003">Cell membrane</keyword>
<feature type="transmembrane region" description="Helical" evidence="7">
    <location>
        <begin position="49"/>
        <end position="73"/>
    </location>
</feature>
<organism evidence="8 9">
    <name type="scientific">Rhizobium straminoryzae</name>
    <dbReference type="NCBI Taxonomy" id="1387186"/>
    <lineage>
        <taxon>Bacteria</taxon>
        <taxon>Pseudomonadati</taxon>
        <taxon>Pseudomonadota</taxon>
        <taxon>Alphaproteobacteria</taxon>
        <taxon>Hyphomicrobiales</taxon>
        <taxon>Rhizobiaceae</taxon>
        <taxon>Rhizobium/Agrobacterium group</taxon>
        <taxon>Rhizobium</taxon>
    </lineage>
</organism>
<dbReference type="GO" id="GO:0005886">
    <property type="term" value="C:plasma membrane"/>
    <property type="evidence" value="ECO:0007669"/>
    <property type="project" value="UniProtKB-SubCell"/>
</dbReference>
<proteinExistence type="inferred from homology"/>
<comment type="subcellular location">
    <subcellularLocation>
        <location evidence="1">Cell membrane</location>
        <topology evidence="1">Multi-pass membrane protein</topology>
    </subcellularLocation>
</comment>
<sequence>MRQERLMAEQRKTLTSVVWSISSKIAIFTLKFISVPILARYLSPEELGMVASGMIVITFLLMFAGAGLTAGLIRDAREDAVSDDTVFWTNLAVSALLAVAVFVWADPLATLLGAPEASWLLQVFSPLFVLYLGPDVASSQLARRMAFDRDAFVTVVAEALGAMAAIAVVLGGYGIWALIVQLYVSAVLRFFGLFVAAGYLPGLHFSSSELKRHMSYGVRLVGADFVNFLSFQSPIVIITRMLGLPQAGTFNLTNRLSDLPNQIVLTGLMSVLFPSFSRMNEDNARQAEVLSRTTRATTLLLAPLLFGIWAVSEPAMTVVFGEKWAFAAPVLGLLAVSKGIMSPCGSFIPYLKATGHASVLWWFGLGRAITVVAAMTLGAWWDGLEGLCLALCIANLFVLLAYLAIVLKVARLPLAQGMRDTLLPLAVAGAMAIAVRLAQGEGLIIFHGAVLQLAAGVALGGVVYALLLALTQRRLVLDLVRR</sequence>
<evidence type="ECO:0000256" key="6">
    <source>
        <dbReference type="ARBA" id="ARBA00023136"/>
    </source>
</evidence>
<feature type="transmembrane region" description="Helical" evidence="7">
    <location>
        <begin position="259"/>
        <end position="276"/>
    </location>
</feature>
<feature type="transmembrane region" description="Helical" evidence="7">
    <location>
        <begin position="387"/>
        <end position="410"/>
    </location>
</feature>
<dbReference type="CDD" id="cd13127">
    <property type="entry name" value="MATE_tuaB_like"/>
    <property type="match status" value="1"/>
</dbReference>
<feature type="transmembrane region" description="Helical" evidence="7">
    <location>
        <begin position="296"/>
        <end position="312"/>
    </location>
</feature>